<dbReference type="PANTHER" id="PTHR24543">
    <property type="entry name" value="MULTICOPPER OXIDASE-RELATED"/>
    <property type="match status" value="1"/>
</dbReference>
<dbReference type="AlphaFoldDB" id="A7SYC4"/>
<evidence type="ECO:0000313" key="3">
    <source>
        <dbReference type="Proteomes" id="UP000001593"/>
    </source>
</evidence>
<keyword evidence="3" id="KW-1185">Reference proteome</keyword>
<dbReference type="InterPro" id="IPR008979">
    <property type="entry name" value="Galactose-bd-like_sf"/>
</dbReference>
<dbReference type="EMBL" id="DS469917">
    <property type="protein sequence ID" value="EDO31285.1"/>
    <property type="molecule type" value="Genomic_DNA"/>
</dbReference>
<dbReference type="HOGENOM" id="CLU_030066_5_0_1"/>
<dbReference type="SUPFAM" id="SSF49785">
    <property type="entry name" value="Galactose-binding domain-like"/>
    <property type="match status" value="1"/>
</dbReference>
<dbReference type="PROSITE" id="PS50022">
    <property type="entry name" value="FA58C_3"/>
    <property type="match status" value="1"/>
</dbReference>
<protein>
    <recommendedName>
        <fullName evidence="1">F5/8 type C domain-containing protein</fullName>
    </recommendedName>
</protein>
<dbReference type="PhylomeDB" id="A7SYC4"/>
<gene>
    <name evidence="2" type="ORF">NEMVEDRAFT_v1g137788</name>
</gene>
<reference evidence="2 3" key="1">
    <citation type="journal article" date="2007" name="Science">
        <title>Sea anemone genome reveals ancestral eumetazoan gene repertoire and genomic organization.</title>
        <authorList>
            <person name="Putnam N.H."/>
            <person name="Srivastava M."/>
            <person name="Hellsten U."/>
            <person name="Dirks B."/>
            <person name="Chapman J."/>
            <person name="Salamov A."/>
            <person name="Terry A."/>
            <person name="Shapiro H."/>
            <person name="Lindquist E."/>
            <person name="Kapitonov V.V."/>
            <person name="Jurka J."/>
            <person name="Genikhovich G."/>
            <person name="Grigoriev I.V."/>
            <person name="Lucas S.M."/>
            <person name="Steele R.E."/>
            <person name="Finnerty J.R."/>
            <person name="Technau U."/>
            <person name="Martindale M.Q."/>
            <person name="Rokhsar D.S."/>
        </authorList>
    </citation>
    <scope>NUCLEOTIDE SEQUENCE [LARGE SCALE GENOMIC DNA]</scope>
    <source>
        <strain evidence="3">CH2 X CH6</strain>
    </source>
</reference>
<dbReference type="Proteomes" id="UP000001593">
    <property type="component" value="Unassembled WGS sequence"/>
</dbReference>
<evidence type="ECO:0000259" key="1">
    <source>
        <dbReference type="PROSITE" id="PS50022"/>
    </source>
</evidence>
<dbReference type="STRING" id="45351.A7SYC4"/>
<feature type="non-terminal residue" evidence="2">
    <location>
        <position position="1"/>
    </location>
</feature>
<accession>A7SYC4</accession>
<dbReference type="InParanoid" id="A7SYC4"/>
<dbReference type="GO" id="GO:0005615">
    <property type="term" value="C:extracellular space"/>
    <property type="evidence" value="ECO:0000318"/>
    <property type="project" value="GO_Central"/>
</dbReference>
<dbReference type="Pfam" id="PF00754">
    <property type="entry name" value="F5_F8_type_C"/>
    <property type="match status" value="1"/>
</dbReference>
<sequence length="123" mass="14381">MARLGAHAHEKSWCASTKSENQWLSVTLSKAYPINGLAVKGNEILDQWTQTIKIEYTDDLIHCPRGIEFYDYTEGGRTRIFRGYRDRETAVKSALSQPIVLRFLRFYPTRWYEYPGLRVELYG</sequence>
<proteinExistence type="predicted"/>
<feature type="domain" description="F5/8 type C" evidence="1">
    <location>
        <begin position="1"/>
        <end position="123"/>
    </location>
</feature>
<organism evidence="2 3">
    <name type="scientific">Nematostella vectensis</name>
    <name type="common">Starlet sea anemone</name>
    <dbReference type="NCBI Taxonomy" id="45351"/>
    <lineage>
        <taxon>Eukaryota</taxon>
        <taxon>Metazoa</taxon>
        <taxon>Cnidaria</taxon>
        <taxon>Anthozoa</taxon>
        <taxon>Hexacorallia</taxon>
        <taxon>Actiniaria</taxon>
        <taxon>Edwardsiidae</taxon>
        <taxon>Nematostella</taxon>
    </lineage>
</organism>
<dbReference type="InterPro" id="IPR000421">
    <property type="entry name" value="FA58C"/>
</dbReference>
<dbReference type="Gene3D" id="2.60.120.260">
    <property type="entry name" value="Galactose-binding domain-like"/>
    <property type="match status" value="1"/>
</dbReference>
<evidence type="ECO:0000313" key="2">
    <source>
        <dbReference type="EMBL" id="EDO31285.1"/>
    </source>
</evidence>
<dbReference type="PANTHER" id="PTHR24543:SF332">
    <property type="entry name" value="F5_8 TYPE C DOMAIN-CONTAINING PROTEIN"/>
    <property type="match status" value="1"/>
</dbReference>
<name>A7SYC4_NEMVE</name>